<dbReference type="OrthoDB" id="1613518at2759"/>
<comment type="similarity">
    <text evidence="1">Belongs to the plant rapid alkalinization factor (RALF) family.</text>
</comment>
<dbReference type="InterPro" id="IPR008801">
    <property type="entry name" value="RALF"/>
</dbReference>
<accession>A0A0K9PEY8</accession>
<evidence type="ECO:0000256" key="3">
    <source>
        <dbReference type="ARBA" id="ARBA00022729"/>
    </source>
</evidence>
<evidence type="ECO:0000256" key="5">
    <source>
        <dbReference type="SAM" id="SignalP"/>
    </source>
</evidence>
<keyword evidence="2" id="KW-0372">Hormone</keyword>
<evidence type="ECO:0000256" key="4">
    <source>
        <dbReference type="ARBA" id="ARBA00023157"/>
    </source>
</evidence>
<feature type="signal peptide" evidence="5">
    <location>
        <begin position="1"/>
        <end position="22"/>
    </location>
</feature>
<comment type="caution">
    <text evidence="6">The sequence shown here is derived from an EMBL/GenBank/DDBJ whole genome shotgun (WGS) entry which is preliminary data.</text>
</comment>
<evidence type="ECO:0000313" key="6">
    <source>
        <dbReference type="EMBL" id="KMZ67608.1"/>
    </source>
</evidence>
<evidence type="ECO:0000256" key="1">
    <source>
        <dbReference type="ARBA" id="ARBA00009178"/>
    </source>
</evidence>
<dbReference type="GO" id="GO:0019722">
    <property type="term" value="P:calcium-mediated signaling"/>
    <property type="evidence" value="ECO:0000318"/>
    <property type="project" value="GO_Central"/>
</dbReference>
<organism evidence="6 7">
    <name type="scientific">Zostera marina</name>
    <name type="common">Eelgrass</name>
    <dbReference type="NCBI Taxonomy" id="29655"/>
    <lineage>
        <taxon>Eukaryota</taxon>
        <taxon>Viridiplantae</taxon>
        <taxon>Streptophyta</taxon>
        <taxon>Embryophyta</taxon>
        <taxon>Tracheophyta</taxon>
        <taxon>Spermatophyta</taxon>
        <taxon>Magnoliopsida</taxon>
        <taxon>Liliopsida</taxon>
        <taxon>Zosteraceae</taxon>
        <taxon>Zostera</taxon>
    </lineage>
</organism>
<protein>
    <submittedName>
        <fullName evidence="6">Protein RALF-like 33</fullName>
    </submittedName>
</protein>
<keyword evidence="3 5" id="KW-0732">Signal</keyword>
<evidence type="ECO:0000256" key="2">
    <source>
        <dbReference type="ARBA" id="ARBA00022702"/>
    </source>
</evidence>
<dbReference type="EMBL" id="LFYR01000893">
    <property type="protein sequence ID" value="KMZ67608.1"/>
    <property type="molecule type" value="Genomic_DNA"/>
</dbReference>
<gene>
    <name evidence="6" type="ORF">ZOSMA_261G00230</name>
</gene>
<dbReference type="STRING" id="29655.A0A0K9PEY8"/>
<sequence>MVGELRWVTLFVALVVAMVVMASTTKAEASMMPLSGGLIEDEMELNMEFEMDSEVNRRILASGQKHISLAALKKNSIPCSRKGSSYYNCRPGAKANQYSRGCNKITRCRR</sequence>
<keyword evidence="7" id="KW-1185">Reference proteome</keyword>
<dbReference type="Pfam" id="PF05498">
    <property type="entry name" value="RALF"/>
    <property type="match status" value="1"/>
</dbReference>
<dbReference type="AlphaFoldDB" id="A0A0K9PEY8"/>
<dbReference type="GO" id="GO:0005179">
    <property type="term" value="F:hormone activity"/>
    <property type="evidence" value="ECO:0007669"/>
    <property type="project" value="UniProtKB-KW"/>
</dbReference>
<dbReference type="PANTHER" id="PTHR33136:SF89">
    <property type="entry name" value="PROTEIN RALF-LIKE 19"/>
    <property type="match status" value="1"/>
</dbReference>
<feature type="chain" id="PRO_5005527924" evidence="5">
    <location>
        <begin position="23"/>
        <end position="110"/>
    </location>
</feature>
<keyword evidence="4" id="KW-1015">Disulfide bond</keyword>
<evidence type="ECO:0000313" key="7">
    <source>
        <dbReference type="Proteomes" id="UP000036987"/>
    </source>
</evidence>
<dbReference type="Proteomes" id="UP000036987">
    <property type="component" value="Unassembled WGS sequence"/>
</dbReference>
<proteinExistence type="inferred from homology"/>
<name>A0A0K9PEY8_ZOSMR</name>
<reference evidence="7" key="1">
    <citation type="journal article" date="2016" name="Nature">
        <title>The genome of the seagrass Zostera marina reveals angiosperm adaptation to the sea.</title>
        <authorList>
            <person name="Olsen J.L."/>
            <person name="Rouze P."/>
            <person name="Verhelst B."/>
            <person name="Lin Y.-C."/>
            <person name="Bayer T."/>
            <person name="Collen J."/>
            <person name="Dattolo E."/>
            <person name="De Paoli E."/>
            <person name="Dittami S."/>
            <person name="Maumus F."/>
            <person name="Michel G."/>
            <person name="Kersting A."/>
            <person name="Lauritano C."/>
            <person name="Lohaus R."/>
            <person name="Toepel M."/>
            <person name="Tonon T."/>
            <person name="Vanneste K."/>
            <person name="Amirebrahimi M."/>
            <person name="Brakel J."/>
            <person name="Bostroem C."/>
            <person name="Chovatia M."/>
            <person name="Grimwood J."/>
            <person name="Jenkins J.W."/>
            <person name="Jueterbock A."/>
            <person name="Mraz A."/>
            <person name="Stam W.T."/>
            <person name="Tice H."/>
            <person name="Bornberg-Bauer E."/>
            <person name="Green P.J."/>
            <person name="Pearson G.A."/>
            <person name="Procaccini G."/>
            <person name="Duarte C.M."/>
            <person name="Schmutz J."/>
            <person name="Reusch T.B.H."/>
            <person name="Van de Peer Y."/>
        </authorList>
    </citation>
    <scope>NUCLEOTIDE SEQUENCE [LARGE SCALE GENOMIC DNA]</scope>
    <source>
        <strain evidence="7">cv. Finnish</strain>
    </source>
</reference>
<dbReference type="OMA" id="TMMMMDS"/>
<dbReference type="PANTHER" id="PTHR33136">
    <property type="entry name" value="RAPID ALKALINIZATION FACTOR-LIKE"/>
    <property type="match status" value="1"/>
</dbReference>